<reference evidence="1 2" key="1">
    <citation type="submission" date="2018-10" db="EMBL/GenBank/DDBJ databases">
        <title>Isolation, diversity and antifungal activity of actinobacteria from wheat.</title>
        <authorList>
            <person name="Han C."/>
        </authorList>
    </citation>
    <scope>NUCLEOTIDE SEQUENCE [LARGE SCALE GENOMIC DNA]</scope>
    <source>
        <strain evidence="1 2">NEAU-YY56</strain>
    </source>
</reference>
<evidence type="ECO:0000313" key="2">
    <source>
        <dbReference type="Proteomes" id="UP000269289"/>
    </source>
</evidence>
<sequence>MAEKYPGFDASAMLAQINASLNRHVQGMAKSVLGYQRIGEIAAASLAPFTSGVRQIATPQLDWVAGFTRDFGRIAEEALAEFRRSLPPNLRHLDGVEFTPILALADEGITLWAVPRAQIADRLLRAQTTRARRRILGSSADDILHDCSVVAVAGAAGPYADLARLLEQAIRVIRAGELAAGQALAASVLDTLMRVSFTEDDRKRLIAHKRSARSQVTPVDHFDEYDFAFAMVMRPVWFAYRPQDTAEQRAASSTFARHGSAHHIRGRQVSKRNAVQSVMLAAALLDLLAVLDRERS</sequence>
<comment type="caution">
    <text evidence="1">The sequence shown here is derived from an EMBL/GenBank/DDBJ whole genome shotgun (WGS) entry which is preliminary data.</text>
</comment>
<dbReference type="OrthoDB" id="4549247at2"/>
<dbReference type="EMBL" id="RFFI01000019">
    <property type="protein sequence ID" value="RMI13236.1"/>
    <property type="molecule type" value="Genomic_DNA"/>
</dbReference>
<evidence type="ECO:0000313" key="1">
    <source>
        <dbReference type="EMBL" id="RMI13236.1"/>
    </source>
</evidence>
<organism evidence="1 2">
    <name type="scientific">Cellulomonas triticagri</name>
    <dbReference type="NCBI Taxonomy" id="2483352"/>
    <lineage>
        <taxon>Bacteria</taxon>
        <taxon>Bacillati</taxon>
        <taxon>Actinomycetota</taxon>
        <taxon>Actinomycetes</taxon>
        <taxon>Micrococcales</taxon>
        <taxon>Cellulomonadaceae</taxon>
        <taxon>Cellulomonas</taxon>
    </lineage>
</organism>
<keyword evidence="2" id="KW-1185">Reference proteome</keyword>
<accession>A0A3M2JLU7</accession>
<proteinExistence type="predicted"/>
<dbReference type="Proteomes" id="UP000269289">
    <property type="component" value="Unassembled WGS sequence"/>
</dbReference>
<gene>
    <name evidence="1" type="ORF">EBM89_05275</name>
</gene>
<protein>
    <submittedName>
        <fullName evidence="1">Uncharacterized protein</fullName>
    </submittedName>
</protein>
<dbReference type="RefSeq" id="WP_122148415.1">
    <property type="nucleotide sequence ID" value="NZ_RFFI01000019.1"/>
</dbReference>
<name>A0A3M2JLU7_9CELL</name>
<dbReference type="AlphaFoldDB" id="A0A3M2JLU7"/>